<dbReference type="InterPro" id="IPR043594">
    <property type="entry name" value="HMGL"/>
</dbReference>
<dbReference type="InterPro" id="IPR029045">
    <property type="entry name" value="ClpP/crotonase-like_dom_sf"/>
</dbReference>
<dbReference type="GO" id="GO:0006552">
    <property type="term" value="P:L-leucine catabolic process"/>
    <property type="evidence" value="ECO:0007669"/>
    <property type="project" value="TreeGrafter"/>
</dbReference>
<reference evidence="8 9" key="1">
    <citation type="journal article" date="2023" name="IMA Fungus">
        <title>Comparative genomic study of the Penicillium genus elucidates a diverse pangenome and 15 lateral gene transfer events.</title>
        <authorList>
            <person name="Petersen C."/>
            <person name="Sorensen T."/>
            <person name="Nielsen M.R."/>
            <person name="Sondergaard T.E."/>
            <person name="Sorensen J.L."/>
            <person name="Fitzpatrick D.A."/>
            <person name="Frisvad J.C."/>
            <person name="Nielsen K.L."/>
        </authorList>
    </citation>
    <scope>NUCLEOTIDE SEQUENCE [LARGE SCALE GENOMIC DNA]</scope>
    <source>
        <strain evidence="8 9">IBT 29057</strain>
    </source>
</reference>
<evidence type="ECO:0000256" key="1">
    <source>
        <dbReference type="ARBA" id="ARBA00005143"/>
    </source>
</evidence>
<evidence type="ECO:0000256" key="4">
    <source>
        <dbReference type="ARBA" id="ARBA00022723"/>
    </source>
</evidence>
<dbReference type="GO" id="GO:0046951">
    <property type="term" value="P:ketone body biosynthetic process"/>
    <property type="evidence" value="ECO:0007669"/>
    <property type="project" value="TreeGrafter"/>
</dbReference>
<dbReference type="InterPro" id="IPR001753">
    <property type="entry name" value="Enoyl-CoA_hydra/iso"/>
</dbReference>
<dbReference type="PROSITE" id="PS50991">
    <property type="entry name" value="PYR_CT"/>
    <property type="match status" value="1"/>
</dbReference>
<accession>A0AAD6DSD3</accession>
<dbReference type="SUPFAM" id="SSF52096">
    <property type="entry name" value="ClpP/crotonase"/>
    <property type="match status" value="1"/>
</dbReference>
<dbReference type="Gene3D" id="3.20.20.70">
    <property type="entry name" value="Aldolase class I"/>
    <property type="match status" value="1"/>
</dbReference>
<evidence type="ECO:0000313" key="9">
    <source>
        <dbReference type="Proteomes" id="UP001216150"/>
    </source>
</evidence>
<keyword evidence="4" id="KW-0479">Metal-binding</keyword>
<evidence type="ECO:0000259" key="7">
    <source>
        <dbReference type="PROSITE" id="PS50991"/>
    </source>
</evidence>
<sequence length="610" mass="65312">MNEQLQPAVRIVEVGPRDGLQNIRDLVPTRTKLELIRSLKETGLSTIELTSIVSPRAIPQLKDCRDVLQSKDVQQALQNSELRMPVLIPNEKGLKIAIQHGVREIAVFVSATEGFSKANINCTVQEGLDRAKRVISLASANDGPGESRIAVRGYVSCIFADPYDGPTPHSAVLYCVQQLLEAGCYEISLGDTLGVGSPSNVRSLLAYLKSHGIPFSRLAGHFHDTYGQAVANVWEAYTCGLTVFDSSVAGLGGCPFAPGAKGNVATEDLVYMFDNAGISTGVNLAQLMAVGAWISRQLSRSSASRAGTALAIKNAVESGSVSEKSDFSSKPLHWTLVSDSDGLLLHRSGVNLKITLNRPKNGNALTAAMLSGLTDAVTNANKDAKISRIVITAKGGFFCTGMDLSKDSTPVARGGSASDAQYTRLTALFEAIDTSPKVTIAAINGPAFGGGVGLAFTCDIRMATDSTAMTLSEVKLGLCPATISKYVIREYGLSFARETMLTARSVKASELKSRGIISEVVEGQERLNTRIDALLNQLKIASPNASRMSKELVRLAWKNGGDEIQSDGIKQLFDDMMRPDADGAFGLKEFGMKRRVDWDVYTLQDGKAKL</sequence>
<dbReference type="Pfam" id="PF00682">
    <property type="entry name" value="HMGL-like"/>
    <property type="match status" value="1"/>
</dbReference>
<keyword evidence="5" id="KW-0456">Lyase</keyword>
<comment type="pathway">
    <text evidence="1">Metabolic intermediate metabolism; (S)-3-hydroxy-3-methylglutaryl-CoA degradation; acetoacetate from (S)-3-hydroxy-3-methylglutaryl-CoA: step 1/1.</text>
</comment>
<dbReference type="PANTHER" id="PTHR42738">
    <property type="entry name" value="HYDROXYMETHYLGLUTARYL-COA LYASE"/>
    <property type="match status" value="1"/>
</dbReference>
<evidence type="ECO:0000313" key="8">
    <source>
        <dbReference type="EMBL" id="KAJ5591295.1"/>
    </source>
</evidence>
<dbReference type="EC" id="4.1.3.4" evidence="3"/>
<dbReference type="InterPro" id="IPR000891">
    <property type="entry name" value="PYR_CT"/>
</dbReference>
<dbReference type="AlphaFoldDB" id="A0AAD6DSD3"/>
<evidence type="ECO:0000256" key="3">
    <source>
        <dbReference type="ARBA" id="ARBA00012910"/>
    </source>
</evidence>
<protein>
    <recommendedName>
        <fullName evidence="3">hydroxymethylglutaryl-CoA lyase</fullName>
        <ecNumber evidence="3">4.1.3.4</ecNumber>
    </recommendedName>
</protein>
<proteinExistence type="inferred from homology"/>
<keyword evidence="9" id="KW-1185">Reference proteome</keyword>
<dbReference type="Proteomes" id="UP001216150">
    <property type="component" value="Unassembled WGS sequence"/>
</dbReference>
<evidence type="ECO:0000256" key="6">
    <source>
        <dbReference type="ARBA" id="ARBA00049877"/>
    </source>
</evidence>
<dbReference type="InterPro" id="IPR013785">
    <property type="entry name" value="Aldolase_TIM"/>
</dbReference>
<evidence type="ECO:0000256" key="5">
    <source>
        <dbReference type="ARBA" id="ARBA00023239"/>
    </source>
</evidence>
<gene>
    <name evidence="8" type="ORF">N7450_005267</name>
</gene>
<dbReference type="GO" id="GO:0004419">
    <property type="term" value="F:hydroxymethylglutaryl-CoA lyase activity"/>
    <property type="evidence" value="ECO:0007669"/>
    <property type="project" value="UniProtKB-EC"/>
</dbReference>
<dbReference type="FunFam" id="3.20.20.70:FF:000201">
    <property type="entry name" value="Hydroxymethylglutaryl-CoA lyase"/>
    <property type="match status" value="1"/>
</dbReference>
<comment type="catalytic activity">
    <reaction evidence="6">
        <text>(3S)-3-hydroxy-3-methylglutaryl-CoA = acetoacetate + acetyl-CoA</text>
        <dbReference type="Rhea" id="RHEA:24404"/>
        <dbReference type="ChEBI" id="CHEBI:13705"/>
        <dbReference type="ChEBI" id="CHEBI:43074"/>
        <dbReference type="ChEBI" id="CHEBI:57288"/>
        <dbReference type="EC" id="4.1.3.4"/>
    </reaction>
</comment>
<dbReference type="SUPFAM" id="SSF51569">
    <property type="entry name" value="Aldolase"/>
    <property type="match status" value="1"/>
</dbReference>
<dbReference type="EMBL" id="JAQJAC010000003">
    <property type="protein sequence ID" value="KAJ5591295.1"/>
    <property type="molecule type" value="Genomic_DNA"/>
</dbReference>
<dbReference type="CDD" id="cd07938">
    <property type="entry name" value="DRE_TIM_HMGL"/>
    <property type="match status" value="1"/>
</dbReference>
<dbReference type="Pfam" id="PF00378">
    <property type="entry name" value="ECH_1"/>
    <property type="match status" value="1"/>
</dbReference>
<comment type="similarity">
    <text evidence="2">Belongs to the HMG-CoA lyase family.</text>
</comment>
<dbReference type="Gene3D" id="3.90.226.10">
    <property type="entry name" value="2-enoyl-CoA Hydratase, Chain A, domain 1"/>
    <property type="match status" value="1"/>
</dbReference>
<dbReference type="CDD" id="cd06558">
    <property type="entry name" value="crotonase-like"/>
    <property type="match status" value="1"/>
</dbReference>
<feature type="domain" description="Pyruvate carboxyltransferase" evidence="7">
    <location>
        <begin position="9"/>
        <end position="288"/>
    </location>
</feature>
<dbReference type="PANTHER" id="PTHR42738:SF17">
    <property type="entry name" value="HYDROXYMETHYLGLUTARYL-COA LYASE"/>
    <property type="match status" value="1"/>
</dbReference>
<organism evidence="8 9">
    <name type="scientific">Penicillium hetheringtonii</name>
    <dbReference type="NCBI Taxonomy" id="911720"/>
    <lineage>
        <taxon>Eukaryota</taxon>
        <taxon>Fungi</taxon>
        <taxon>Dikarya</taxon>
        <taxon>Ascomycota</taxon>
        <taxon>Pezizomycotina</taxon>
        <taxon>Eurotiomycetes</taxon>
        <taxon>Eurotiomycetidae</taxon>
        <taxon>Eurotiales</taxon>
        <taxon>Aspergillaceae</taxon>
        <taxon>Penicillium</taxon>
    </lineage>
</organism>
<dbReference type="GO" id="GO:0046872">
    <property type="term" value="F:metal ion binding"/>
    <property type="evidence" value="ECO:0007669"/>
    <property type="project" value="UniProtKB-KW"/>
</dbReference>
<dbReference type="NCBIfam" id="NF004283">
    <property type="entry name" value="PRK05692.1"/>
    <property type="match status" value="1"/>
</dbReference>
<comment type="caution">
    <text evidence="8">The sequence shown here is derived from an EMBL/GenBank/DDBJ whole genome shotgun (WGS) entry which is preliminary data.</text>
</comment>
<name>A0AAD6DSD3_9EURO</name>
<evidence type="ECO:0000256" key="2">
    <source>
        <dbReference type="ARBA" id="ARBA00009405"/>
    </source>
</evidence>